<feature type="compositionally biased region" description="Polar residues" evidence="1">
    <location>
        <begin position="82"/>
        <end position="100"/>
    </location>
</feature>
<feature type="compositionally biased region" description="Polar residues" evidence="1">
    <location>
        <begin position="48"/>
        <end position="70"/>
    </location>
</feature>
<feature type="region of interest" description="Disordered" evidence="1">
    <location>
        <begin position="374"/>
        <end position="411"/>
    </location>
</feature>
<feature type="transmembrane region" description="Helical" evidence="2">
    <location>
        <begin position="322"/>
        <end position="343"/>
    </location>
</feature>
<feature type="compositionally biased region" description="Basic and acidic residues" evidence="1">
    <location>
        <begin position="387"/>
        <end position="397"/>
    </location>
</feature>
<keyword evidence="5" id="KW-1185">Reference proteome</keyword>
<name>A0A9P6EI35_9AGAR</name>
<dbReference type="Proteomes" id="UP000807306">
    <property type="component" value="Unassembled WGS sequence"/>
</dbReference>
<dbReference type="Pfam" id="PF10104">
    <property type="entry name" value="Brr6_like_C_C"/>
    <property type="match status" value="1"/>
</dbReference>
<dbReference type="PANTHER" id="PTHR28136">
    <property type="entry name" value="NUCLEUS EXPORT PROTEIN BRR6"/>
    <property type="match status" value="1"/>
</dbReference>
<evidence type="ECO:0000259" key="3">
    <source>
        <dbReference type="SMART" id="SM01042"/>
    </source>
</evidence>
<feature type="domain" description="Brl1/Brr6" evidence="3">
    <location>
        <begin position="212"/>
        <end position="344"/>
    </location>
</feature>
<protein>
    <submittedName>
        <fullName evidence="4">Nuclear membrane protein</fullName>
    </submittedName>
</protein>
<dbReference type="PANTHER" id="PTHR28136:SF1">
    <property type="entry name" value="NUCLEUS EXPORT PROTEIN BRL1"/>
    <property type="match status" value="1"/>
</dbReference>
<dbReference type="OrthoDB" id="5961at2759"/>
<keyword evidence="2" id="KW-1133">Transmembrane helix</keyword>
<dbReference type="InterPro" id="IPR018767">
    <property type="entry name" value="Brl1/Brr6_dom"/>
</dbReference>
<dbReference type="SMART" id="SM01042">
    <property type="entry name" value="Brr6_like_C_C"/>
    <property type="match status" value="1"/>
</dbReference>
<dbReference type="GO" id="GO:0055088">
    <property type="term" value="P:lipid homeostasis"/>
    <property type="evidence" value="ECO:0007669"/>
    <property type="project" value="InterPro"/>
</dbReference>
<dbReference type="EMBL" id="MU157846">
    <property type="protein sequence ID" value="KAF9529470.1"/>
    <property type="molecule type" value="Genomic_DNA"/>
</dbReference>
<gene>
    <name evidence="4" type="ORF">CPB83DRAFT_852731</name>
</gene>
<dbReference type="GO" id="GO:0031965">
    <property type="term" value="C:nuclear membrane"/>
    <property type="evidence" value="ECO:0007669"/>
    <property type="project" value="InterPro"/>
</dbReference>
<proteinExistence type="predicted"/>
<keyword evidence="2" id="KW-0472">Membrane</keyword>
<feature type="transmembrane region" description="Helical" evidence="2">
    <location>
        <begin position="212"/>
        <end position="237"/>
    </location>
</feature>
<feature type="region of interest" description="Disordered" evidence="1">
    <location>
        <begin position="1"/>
        <end position="184"/>
    </location>
</feature>
<organism evidence="4 5">
    <name type="scientific">Crepidotus variabilis</name>
    <dbReference type="NCBI Taxonomy" id="179855"/>
    <lineage>
        <taxon>Eukaryota</taxon>
        <taxon>Fungi</taxon>
        <taxon>Dikarya</taxon>
        <taxon>Basidiomycota</taxon>
        <taxon>Agaricomycotina</taxon>
        <taxon>Agaricomycetes</taxon>
        <taxon>Agaricomycetidae</taxon>
        <taxon>Agaricales</taxon>
        <taxon>Agaricineae</taxon>
        <taxon>Crepidotaceae</taxon>
        <taxon>Crepidotus</taxon>
    </lineage>
</organism>
<sequence>MAGRFPGQNQRSKEAPMDFQWTNRSPVKPAWAVGNDEPSTPRKRSHDTLNPATPNVFNSPGPTFGANQNIPFLFQPVPVPQTPHSHSWAPPSQFSPSKPISAQPELKDIDMSEASPASTRNEDDDSPMKENEASRPVATGGLRRIFNQRTKKKETRLVVARRSDGSDEEGSGSENEGEGRRSVTPFAQTTSNHYTLNMPAPAPPPSDLPYVLLGYLQFFFNLSLILIFLYLFVQFIFTVQRDVEHRISEYRQDIIQEISMCSTQFKNNLCATSPIPAMIQQCANWDTCMNRDPTVVGRAKVGAELIAEVINGFVEPISWKTLLFTLSSLAFLTVFINTLLSLYRSKHQPIPDPPRHGTPHFPIAPATPFPQNMGYLSPAPTPSWGRHRSEQDMESPTRRRRLEGGMTAKIK</sequence>
<accession>A0A9P6EI35</accession>
<evidence type="ECO:0000256" key="2">
    <source>
        <dbReference type="SAM" id="Phobius"/>
    </source>
</evidence>
<evidence type="ECO:0000313" key="4">
    <source>
        <dbReference type="EMBL" id="KAF9529470.1"/>
    </source>
</evidence>
<keyword evidence="2" id="KW-0812">Transmembrane</keyword>
<reference evidence="4" key="1">
    <citation type="submission" date="2020-11" db="EMBL/GenBank/DDBJ databases">
        <authorList>
            <consortium name="DOE Joint Genome Institute"/>
            <person name="Ahrendt S."/>
            <person name="Riley R."/>
            <person name="Andreopoulos W."/>
            <person name="Labutti K."/>
            <person name="Pangilinan J."/>
            <person name="Ruiz-Duenas F.J."/>
            <person name="Barrasa J.M."/>
            <person name="Sanchez-Garcia M."/>
            <person name="Camarero S."/>
            <person name="Miyauchi S."/>
            <person name="Serrano A."/>
            <person name="Linde D."/>
            <person name="Babiker R."/>
            <person name="Drula E."/>
            <person name="Ayuso-Fernandez I."/>
            <person name="Pacheco R."/>
            <person name="Padilla G."/>
            <person name="Ferreira P."/>
            <person name="Barriuso J."/>
            <person name="Kellner H."/>
            <person name="Castanera R."/>
            <person name="Alfaro M."/>
            <person name="Ramirez L."/>
            <person name="Pisabarro A.G."/>
            <person name="Kuo A."/>
            <person name="Tritt A."/>
            <person name="Lipzen A."/>
            <person name="He G."/>
            <person name="Yan M."/>
            <person name="Ng V."/>
            <person name="Cullen D."/>
            <person name="Martin F."/>
            <person name="Rosso M.-N."/>
            <person name="Henrissat B."/>
            <person name="Hibbett D."/>
            <person name="Martinez A.T."/>
            <person name="Grigoriev I.V."/>
        </authorList>
    </citation>
    <scope>NUCLEOTIDE SEQUENCE</scope>
    <source>
        <strain evidence="4">CBS 506.95</strain>
    </source>
</reference>
<dbReference type="InterPro" id="IPR040202">
    <property type="entry name" value="Brl1/Brr6"/>
</dbReference>
<dbReference type="GO" id="GO:0006998">
    <property type="term" value="P:nuclear envelope organization"/>
    <property type="evidence" value="ECO:0007669"/>
    <property type="project" value="InterPro"/>
</dbReference>
<evidence type="ECO:0000256" key="1">
    <source>
        <dbReference type="SAM" id="MobiDB-lite"/>
    </source>
</evidence>
<evidence type="ECO:0000313" key="5">
    <source>
        <dbReference type="Proteomes" id="UP000807306"/>
    </source>
</evidence>
<dbReference type="AlphaFoldDB" id="A0A9P6EI35"/>
<comment type="caution">
    <text evidence="4">The sequence shown here is derived from an EMBL/GenBank/DDBJ whole genome shotgun (WGS) entry which is preliminary data.</text>
</comment>